<feature type="active site" description="Schiff-base intermediate with acetaldehyde" evidence="7">
    <location>
        <position position="157"/>
    </location>
</feature>
<evidence type="ECO:0000256" key="6">
    <source>
        <dbReference type="ARBA" id="ARBA00056337"/>
    </source>
</evidence>
<evidence type="ECO:0000256" key="3">
    <source>
        <dbReference type="ARBA" id="ARBA00023239"/>
    </source>
</evidence>
<dbReference type="KEGG" id="cyp:PCC8801_3526"/>
<dbReference type="PANTHER" id="PTHR10889:SF1">
    <property type="entry name" value="DEOXYRIBOSE-PHOSPHATE ALDOLASE"/>
    <property type="match status" value="1"/>
</dbReference>
<comment type="subcellular location">
    <subcellularLocation>
        <location evidence="7">Cytoplasm</location>
    </subcellularLocation>
</comment>
<dbReference type="InterPro" id="IPR028581">
    <property type="entry name" value="DeoC_typeI"/>
</dbReference>
<dbReference type="STRING" id="41431.PCC8801_3526"/>
<dbReference type="Pfam" id="PF01791">
    <property type="entry name" value="DeoC"/>
    <property type="match status" value="1"/>
</dbReference>
<evidence type="ECO:0000256" key="2">
    <source>
        <dbReference type="ARBA" id="ARBA00022490"/>
    </source>
</evidence>
<organism evidence="9 10">
    <name type="scientific">Rippkaea orientalis (strain PCC 8801 / RF-1)</name>
    <name type="common">Cyanothece sp. (strain PCC 8801)</name>
    <dbReference type="NCBI Taxonomy" id="41431"/>
    <lineage>
        <taxon>Bacteria</taxon>
        <taxon>Bacillati</taxon>
        <taxon>Cyanobacteriota</taxon>
        <taxon>Cyanophyceae</taxon>
        <taxon>Oscillatoriophycideae</taxon>
        <taxon>Chroococcales</taxon>
        <taxon>Aphanothecaceae</taxon>
        <taxon>Rippkaea</taxon>
        <taxon>Rippkaea orientalis</taxon>
    </lineage>
</organism>
<protein>
    <recommendedName>
        <fullName evidence="7">Deoxyribose-phosphate aldolase</fullName>
        <shortName evidence="7">DERA</shortName>
        <ecNumber evidence="7">4.1.2.4</ecNumber>
    </recommendedName>
    <alternativeName>
        <fullName evidence="7">2-deoxy-D-ribose 5-phosphate aldolase</fullName>
    </alternativeName>
    <alternativeName>
        <fullName evidence="7">Phosphodeoxyriboaldolase</fullName>
        <shortName evidence="7">Deoxyriboaldolase</shortName>
    </alternativeName>
</protein>
<evidence type="ECO:0000256" key="1">
    <source>
        <dbReference type="ARBA" id="ARBA00010936"/>
    </source>
</evidence>
<comment type="function">
    <text evidence="6 7">Catalyzes a reversible aldol reaction between acetaldehyde and D-glyceraldehyde 3-phosphate to generate 2-deoxy-D-ribose 5-phosphate.</text>
</comment>
<dbReference type="PANTHER" id="PTHR10889">
    <property type="entry name" value="DEOXYRIBOSE-PHOSPHATE ALDOLASE"/>
    <property type="match status" value="1"/>
</dbReference>
<dbReference type="Proteomes" id="UP000008204">
    <property type="component" value="Chromosome"/>
</dbReference>
<feature type="compositionally biased region" description="Polar residues" evidence="8">
    <location>
        <begin position="221"/>
        <end position="234"/>
    </location>
</feature>
<evidence type="ECO:0000256" key="8">
    <source>
        <dbReference type="SAM" id="MobiDB-lite"/>
    </source>
</evidence>
<comment type="similarity">
    <text evidence="1 7">Belongs to the DeoC/FbaB aldolase family. DeoC type 1 subfamily.</text>
</comment>
<reference evidence="10" key="1">
    <citation type="journal article" date="2011" name="MBio">
        <title>Novel metabolic attributes of the genus Cyanothece, comprising a group of unicellular nitrogen-fixing Cyanobacteria.</title>
        <authorList>
            <person name="Bandyopadhyay A."/>
            <person name="Elvitigala T."/>
            <person name="Welsh E."/>
            <person name="Stockel J."/>
            <person name="Liberton M."/>
            <person name="Min H."/>
            <person name="Sherman L.A."/>
            <person name="Pakrasi H.B."/>
        </authorList>
    </citation>
    <scope>NUCLEOTIDE SEQUENCE [LARGE SCALE GENOMIC DNA]</scope>
    <source>
        <strain evidence="10">PCC 8801</strain>
    </source>
</reference>
<keyword evidence="2 7" id="KW-0963">Cytoplasm</keyword>
<comment type="catalytic activity">
    <reaction evidence="5 7">
        <text>2-deoxy-D-ribose 5-phosphate = D-glyceraldehyde 3-phosphate + acetaldehyde</text>
        <dbReference type="Rhea" id="RHEA:12821"/>
        <dbReference type="ChEBI" id="CHEBI:15343"/>
        <dbReference type="ChEBI" id="CHEBI:59776"/>
        <dbReference type="ChEBI" id="CHEBI:62877"/>
        <dbReference type="EC" id="4.1.2.4"/>
    </reaction>
</comment>
<dbReference type="RefSeq" id="WP_012596749.1">
    <property type="nucleotide sequence ID" value="NC_011726.1"/>
</dbReference>
<name>B7K0K7_RIPO1</name>
<dbReference type="CDD" id="cd00959">
    <property type="entry name" value="DeoC"/>
    <property type="match status" value="1"/>
</dbReference>
<dbReference type="GO" id="GO:0009264">
    <property type="term" value="P:deoxyribonucleotide catabolic process"/>
    <property type="evidence" value="ECO:0007669"/>
    <property type="project" value="UniProtKB-UniRule"/>
</dbReference>
<dbReference type="SMART" id="SM01133">
    <property type="entry name" value="DeoC"/>
    <property type="match status" value="1"/>
</dbReference>
<dbReference type="PIRSF" id="PIRSF001357">
    <property type="entry name" value="DeoC"/>
    <property type="match status" value="1"/>
</dbReference>
<dbReference type="EMBL" id="CP001287">
    <property type="protein sequence ID" value="ACK67491.1"/>
    <property type="molecule type" value="Genomic_DNA"/>
</dbReference>
<feature type="active site" description="Proton donor/acceptor" evidence="7">
    <location>
        <position position="96"/>
    </location>
</feature>
<evidence type="ECO:0000313" key="9">
    <source>
        <dbReference type="EMBL" id="ACK67491.1"/>
    </source>
</evidence>
<comment type="pathway">
    <text evidence="7">Carbohydrate degradation; 2-deoxy-D-ribose 1-phosphate degradation; D-glyceraldehyde 3-phosphate and acetaldehyde from 2-deoxy-alpha-D-ribose 1-phosphate: step 2/2.</text>
</comment>
<dbReference type="GO" id="GO:0005737">
    <property type="term" value="C:cytoplasm"/>
    <property type="evidence" value="ECO:0007669"/>
    <property type="project" value="UniProtKB-SubCell"/>
</dbReference>
<dbReference type="HOGENOM" id="CLU_053595_0_1_3"/>
<feature type="region of interest" description="Disordered" evidence="8">
    <location>
        <begin position="221"/>
        <end position="256"/>
    </location>
</feature>
<evidence type="ECO:0000313" key="10">
    <source>
        <dbReference type="Proteomes" id="UP000008204"/>
    </source>
</evidence>
<evidence type="ECO:0000256" key="7">
    <source>
        <dbReference type="HAMAP-Rule" id="MF_00114"/>
    </source>
</evidence>
<feature type="active site" description="Proton donor/acceptor" evidence="7">
    <location>
        <position position="185"/>
    </location>
</feature>
<accession>B7K0K7</accession>
<keyword evidence="10" id="KW-1185">Reference proteome</keyword>
<dbReference type="UniPathway" id="UPA00002">
    <property type="reaction ID" value="UER00468"/>
</dbReference>
<evidence type="ECO:0000256" key="4">
    <source>
        <dbReference type="ARBA" id="ARBA00023270"/>
    </source>
</evidence>
<sequence>MVVASSEIDIASYIDHALLSPTAIAPEIEQYCQQADQYGFPTVCVYPCAVHQAVELLKGKRPQVSVVIGFPTGATTSAVKLHEAQEAAENGATELDVMINLGWLKEGRSEAIYQEIAAICEETGQTVKAILETNLLTDTEKRLAAEICMDAGAAYLKTSSGWFGGATVADVRYLKQISKGRVGIKAAGGIRTLEQALALIQAGATRLGTSRGVDLVREQATGNRQQAIGRSQNYLPPPPLSPSPTPPPSPSSPLSP</sequence>
<dbReference type="SUPFAM" id="SSF51569">
    <property type="entry name" value="Aldolase"/>
    <property type="match status" value="1"/>
</dbReference>
<feature type="compositionally biased region" description="Pro residues" evidence="8">
    <location>
        <begin position="235"/>
        <end position="256"/>
    </location>
</feature>
<gene>
    <name evidence="7" type="primary">deoC</name>
    <name evidence="9" type="ordered locus">PCC8801_3526</name>
</gene>
<dbReference type="InterPro" id="IPR013785">
    <property type="entry name" value="Aldolase_TIM"/>
</dbReference>
<keyword evidence="4 7" id="KW-0704">Schiff base</keyword>
<proteinExistence type="inferred from homology"/>
<dbReference type="GO" id="GO:0016052">
    <property type="term" value="P:carbohydrate catabolic process"/>
    <property type="evidence" value="ECO:0007669"/>
    <property type="project" value="TreeGrafter"/>
</dbReference>
<keyword evidence="3 7" id="KW-0456">Lyase</keyword>
<dbReference type="Gene3D" id="3.20.20.70">
    <property type="entry name" value="Aldolase class I"/>
    <property type="match status" value="1"/>
</dbReference>
<dbReference type="InterPro" id="IPR002915">
    <property type="entry name" value="DeoC/FbaB/LacD_aldolase"/>
</dbReference>
<dbReference type="InterPro" id="IPR011343">
    <property type="entry name" value="DeoC"/>
</dbReference>
<dbReference type="GO" id="GO:0006018">
    <property type="term" value="P:2-deoxyribose 1-phosphate catabolic process"/>
    <property type="evidence" value="ECO:0007669"/>
    <property type="project" value="UniProtKB-UniRule"/>
</dbReference>
<dbReference type="GO" id="GO:0004139">
    <property type="term" value="F:deoxyribose-phosphate aldolase activity"/>
    <property type="evidence" value="ECO:0007669"/>
    <property type="project" value="UniProtKB-UniRule"/>
</dbReference>
<dbReference type="FunFam" id="3.20.20.70:FF:000044">
    <property type="entry name" value="Deoxyribose-phosphate aldolase"/>
    <property type="match status" value="1"/>
</dbReference>
<dbReference type="EC" id="4.1.2.4" evidence="7"/>
<evidence type="ECO:0000256" key="5">
    <source>
        <dbReference type="ARBA" id="ARBA00048791"/>
    </source>
</evidence>
<dbReference type="HAMAP" id="MF_00114">
    <property type="entry name" value="DeoC_type1"/>
    <property type="match status" value="1"/>
</dbReference>
<dbReference type="AlphaFoldDB" id="B7K0K7"/>
<dbReference type="eggNOG" id="COG0274">
    <property type="taxonomic scope" value="Bacteria"/>
</dbReference>
<dbReference type="NCBIfam" id="TIGR00126">
    <property type="entry name" value="deoC"/>
    <property type="match status" value="1"/>
</dbReference>